<feature type="compositionally biased region" description="Low complexity" evidence="1">
    <location>
        <begin position="35"/>
        <end position="51"/>
    </location>
</feature>
<protein>
    <submittedName>
        <fullName evidence="2">Uncharacterized protein</fullName>
    </submittedName>
</protein>
<reference evidence="2 3" key="1">
    <citation type="submission" date="2019-04" db="EMBL/GenBank/DDBJ databases">
        <title>Annotation for the trematode Fasciola gigantica.</title>
        <authorList>
            <person name="Choi Y.-J."/>
        </authorList>
    </citation>
    <scope>NUCLEOTIDE SEQUENCE [LARGE SCALE GENOMIC DNA]</scope>
    <source>
        <strain evidence="2">Uganda_cow_1</strain>
    </source>
</reference>
<feature type="region of interest" description="Disordered" evidence="1">
    <location>
        <begin position="84"/>
        <end position="105"/>
    </location>
</feature>
<sequence>MTMDHPNSMIGGPTSCPMRATISYTPQTTPSTALRTLRSPAPTPSSSPTLAPVAVAPIPGTAVDPLTGITNTIAGALSLRNHETGTTVLSPTKSPGDRSRSEVTGTNLNDLALDLVQKHSQEERSTSSSSSINLDNTLALRSSERKMPFLDFRPVNCSTIRDSDVDDEDGHAYSWIFLAEYAKITRPGSITVSMRVMGVPDFSRYVSETRPLRPT</sequence>
<dbReference type="Proteomes" id="UP000316759">
    <property type="component" value="Unassembled WGS sequence"/>
</dbReference>
<dbReference type="AlphaFoldDB" id="A0A504Y7H8"/>
<evidence type="ECO:0000256" key="1">
    <source>
        <dbReference type="SAM" id="MobiDB-lite"/>
    </source>
</evidence>
<keyword evidence="3" id="KW-1185">Reference proteome</keyword>
<gene>
    <name evidence="2" type="ORF">FGIG_03604</name>
</gene>
<evidence type="ECO:0000313" key="3">
    <source>
        <dbReference type="Proteomes" id="UP000316759"/>
    </source>
</evidence>
<organism evidence="2 3">
    <name type="scientific">Fasciola gigantica</name>
    <name type="common">Giant liver fluke</name>
    <dbReference type="NCBI Taxonomy" id="46835"/>
    <lineage>
        <taxon>Eukaryota</taxon>
        <taxon>Metazoa</taxon>
        <taxon>Spiralia</taxon>
        <taxon>Lophotrochozoa</taxon>
        <taxon>Platyhelminthes</taxon>
        <taxon>Trematoda</taxon>
        <taxon>Digenea</taxon>
        <taxon>Plagiorchiida</taxon>
        <taxon>Echinostomata</taxon>
        <taxon>Echinostomatoidea</taxon>
        <taxon>Fasciolidae</taxon>
        <taxon>Fasciola</taxon>
    </lineage>
</organism>
<feature type="compositionally biased region" description="Polar residues" evidence="1">
    <location>
        <begin position="84"/>
        <end position="93"/>
    </location>
</feature>
<feature type="region of interest" description="Disordered" evidence="1">
    <location>
        <begin position="27"/>
        <end position="51"/>
    </location>
</feature>
<dbReference type="EMBL" id="SUNJ01015036">
    <property type="protein sequence ID" value="TPP56089.1"/>
    <property type="molecule type" value="Genomic_DNA"/>
</dbReference>
<comment type="caution">
    <text evidence="2">The sequence shown here is derived from an EMBL/GenBank/DDBJ whole genome shotgun (WGS) entry which is preliminary data.</text>
</comment>
<dbReference type="OrthoDB" id="10604059at2759"/>
<proteinExistence type="predicted"/>
<evidence type="ECO:0000313" key="2">
    <source>
        <dbReference type="EMBL" id="TPP56089.1"/>
    </source>
</evidence>
<accession>A0A504Y7H8</accession>
<name>A0A504Y7H8_FASGI</name>